<evidence type="ECO:0000313" key="23">
    <source>
        <dbReference type="EMBL" id="SHF85491.1"/>
    </source>
</evidence>
<evidence type="ECO:0000256" key="11">
    <source>
        <dbReference type="ARBA" id="ARBA00023002"/>
    </source>
</evidence>
<evidence type="ECO:0000256" key="18">
    <source>
        <dbReference type="ARBA" id="ARBA00061480"/>
    </source>
</evidence>
<evidence type="ECO:0000256" key="6">
    <source>
        <dbReference type="ARBA" id="ARBA00022617"/>
    </source>
</evidence>
<evidence type="ECO:0000256" key="20">
    <source>
        <dbReference type="PIRSR" id="PIRSR603816-1"/>
    </source>
</evidence>
<comment type="cofactor">
    <cofactor evidence="1">
        <name>Mo-bis(molybdopterin guanine dinucleotide)</name>
        <dbReference type="ChEBI" id="CHEBI:60539"/>
    </cofactor>
</comment>
<evidence type="ECO:0000256" key="16">
    <source>
        <dbReference type="ARBA" id="ARBA00061095"/>
    </source>
</evidence>
<evidence type="ECO:0000256" key="4">
    <source>
        <dbReference type="ARBA" id="ARBA00022448"/>
    </source>
</evidence>
<evidence type="ECO:0000256" key="19">
    <source>
        <dbReference type="ARBA" id="ARBA00071287"/>
    </source>
</evidence>
<dbReference type="GO" id="GO:0008940">
    <property type="term" value="F:nitrate reductase activity"/>
    <property type="evidence" value="ECO:0007669"/>
    <property type="project" value="InterPro"/>
</dbReference>
<dbReference type="SUPFAM" id="SSF103501">
    <property type="entry name" value="Respiratory nitrate reductase 1 gamma chain"/>
    <property type="match status" value="1"/>
</dbReference>
<evidence type="ECO:0000256" key="17">
    <source>
        <dbReference type="ARBA" id="ARBA00061196"/>
    </source>
</evidence>
<dbReference type="InterPro" id="IPR023234">
    <property type="entry name" value="NarG-like_domain"/>
</dbReference>
<evidence type="ECO:0000256" key="21">
    <source>
        <dbReference type="SAM" id="Phobius"/>
    </source>
</evidence>
<organism evidence="23 24">
    <name type="scientific">Streptoalloteichus hindustanus</name>
    <dbReference type="NCBI Taxonomy" id="2017"/>
    <lineage>
        <taxon>Bacteria</taxon>
        <taxon>Bacillati</taxon>
        <taxon>Actinomycetota</taxon>
        <taxon>Actinomycetes</taxon>
        <taxon>Pseudonocardiales</taxon>
        <taxon>Pseudonocardiaceae</taxon>
        <taxon>Streptoalloteichus</taxon>
    </lineage>
</organism>
<proteinExistence type="inferred from homology"/>
<keyword evidence="11" id="KW-0560">Oxidoreductase</keyword>
<keyword evidence="12 20" id="KW-0408">Iron</keyword>
<evidence type="ECO:0000259" key="22">
    <source>
        <dbReference type="Pfam" id="PF02665"/>
    </source>
</evidence>
<name>A0A1M5F2V0_STRHI</name>
<keyword evidence="24" id="KW-1185">Reference proteome</keyword>
<feature type="binding site" description="axial binding residue" evidence="20">
    <location>
        <position position="67"/>
    </location>
    <ligand>
        <name>heme b</name>
        <dbReference type="ChEBI" id="CHEBI:60344"/>
        <label>1</label>
    </ligand>
    <ligandPart>
        <name>Fe</name>
        <dbReference type="ChEBI" id="CHEBI:18248"/>
    </ligandPart>
</feature>
<comment type="function">
    <text evidence="15">Does not seem to have nitrate reductase activity.</text>
</comment>
<evidence type="ECO:0000313" key="24">
    <source>
        <dbReference type="Proteomes" id="UP000184501"/>
    </source>
</evidence>
<feature type="binding site" description="axial binding residue" evidence="20">
    <location>
        <position position="57"/>
    </location>
    <ligand>
        <name>heme b</name>
        <dbReference type="ChEBI" id="CHEBI:60344"/>
        <label>1</label>
    </ligand>
    <ligandPart>
        <name>Fe</name>
        <dbReference type="ChEBI" id="CHEBI:18248"/>
    </ligandPart>
</feature>
<dbReference type="PANTHER" id="PTHR30598">
    <property type="entry name" value="NITRATE REDUCTASE PRIVATE CHAPERONE, REDOX ENZYME MATURATION PROTEIN REMP FAMILY"/>
    <property type="match status" value="1"/>
</dbReference>
<dbReference type="GO" id="GO:0046872">
    <property type="term" value="F:metal ion binding"/>
    <property type="evidence" value="ECO:0007669"/>
    <property type="project" value="UniProtKB-KW"/>
</dbReference>
<dbReference type="GO" id="GO:0020037">
    <property type="term" value="F:heme binding"/>
    <property type="evidence" value="ECO:0007669"/>
    <property type="project" value="TreeGrafter"/>
</dbReference>
<dbReference type="PANTHER" id="PTHR30598:SF3">
    <property type="entry name" value="RESPIRATORY NITRATE REDUCTASE 1 GAMMA CHAIN"/>
    <property type="match status" value="1"/>
</dbReference>
<feature type="transmembrane region" description="Helical" evidence="21">
    <location>
        <begin position="48"/>
        <end position="70"/>
    </location>
</feature>
<dbReference type="Pfam" id="PF02665">
    <property type="entry name" value="Nitrate_red_gam"/>
    <property type="match status" value="1"/>
</dbReference>
<dbReference type="InterPro" id="IPR036197">
    <property type="entry name" value="NarG-like_sf"/>
</dbReference>
<feature type="transmembrane region" description="Helical" evidence="21">
    <location>
        <begin position="132"/>
        <end position="153"/>
    </location>
</feature>
<dbReference type="RefSeq" id="WP_073484306.1">
    <property type="nucleotide sequence ID" value="NZ_FQVN01000005.1"/>
</dbReference>
<evidence type="ECO:0000256" key="13">
    <source>
        <dbReference type="ARBA" id="ARBA00023063"/>
    </source>
</evidence>
<feature type="binding site" description="axial binding residue" evidence="20">
    <location>
        <position position="207"/>
    </location>
    <ligand>
        <name>heme b</name>
        <dbReference type="ChEBI" id="CHEBI:60344"/>
        <label>1</label>
    </ligand>
    <ligandPart>
        <name>Fe</name>
        <dbReference type="ChEBI" id="CHEBI:18248"/>
    </ligandPart>
</feature>
<dbReference type="STRING" id="2017.SAMN05444320_105238"/>
<evidence type="ECO:0000256" key="7">
    <source>
        <dbReference type="ARBA" id="ARBA00022692"/>
    </source>
</evidence>
<dbReference type="Proteomes" id="UP000184501">
    <property type="component" value="Unassembled WGS sequence"/>
</dbReference>
<keyword evidence="9" id="KW-0249">Electron transport</keyword>
<dbReference type="GO" id="GO:0042128">
    <property type="term" value="P:nitrate assimilation"/>
    <property type="evidence" value="ECO:0007669"/>
    <property type="project" value="UniProtKB-KW"/>
</dbReference>
<dbReference type="AlphaFoldDB" id="A0A1M5F2V0"/>
<evidence type="ECO:0000256" key="14">
    <source>
        <dbReference type="ARBA" id="ARBA00023136"/>
    </source>
</evidence>
<evidence type="ECO:0000256" key="3">
    <source>
        <dbReference type="ARBA" id="ARBA00004651"/>
    </source>
</evidence>
<gene>
    <name evidence="23" type="ORF">SAMN05444320_105238</name>
</gene>
<accession>A0A1M5F2V0</accession>
<keyword evidence="7 21" id="KW-0812">Transmembrane</keyword>
<comment type="similarity">
    <text evidence="18">In the N-terminal section; belongs to the nitrate reductase alpha subunit family.</text>
</comment>
<dbReference type="GO" id="GO:0009325">
    <property type="term" value="C:nitrate reductase complex"/>
    <property type="evidence" value="ECO:0007669"/>
    <property type="project" value="InterPro"/>
</dbReference>
<evidence type="ECO:0000256" key="1">
    <source>
        <dbReference type="ARBA" id="ARBA00001942"/>
    </source>
</evidence>
<comment type="cofactor">
    <cofactor evidence="2">
        <name>heme b</name>
        <dbReference type="ChEBI" id="CHEBI:60344"/>
    </cofactor>
</comment>
<evidence type="ECO:0000256" key="9">
    <source>
        <dbReference type="ARBA" id="ARBA00022982"/>
    </source>
</evidence>
<sequence>MTSPLDLLLWAVLPYVTIAVLVGGTLWRFRYDRFGLSTRSSQLHESRLLRTASPLFHFGLLFVAAGHVFGLLVPKSLTSFLGVSEEMYHLGALVMGALAGCATVAGLAILMWRRWRTPAVRGATTRNDRLTYVLLGVVLLAGMSTTVLTNGVMGEYDYRETISPWFRGILLLQPDPALMESVPLTYKAHILGAMALFCLWPFSRLVHAFTAPVQYLLRPYVVYRSRGEGLGTRELGARERRRERQGL</sequence>
<feature type="binding site" description="axial binding residue" evidence="20">
    <location>
        <position position="189"/>
    </location>
    <ligand>
        <name>heme b</name>
        <dbReference type="ChEBI" id="CHEBI:60344"/>
        <label>1</label>
    </ligand>
    <ligandPart>
        <name>Fe</name>
        <dbReference type="ChEBI" id="CHEBI:18248"/>
    </ligandPart>
</feature>
<evidence type="ECO:0000256" key="2">
    <source>
        <dbReference type="ARBA" id="ARBA00001970"/>
    </source>
</evidence>
<feature type="transmembrane region" description="Helical" evidence="21">
    <location>
        <begin position="7"/>
        <end position="27"/>
    </location>
</feature>
<keyword evidence="8" id="KW-0479">Metal-binding</keyword>
<evidence type="ECO:0000256" key="5">
    <source>
        <dbReference type="ARBA" id="ARBA00022475"/>
    </source>
</evidence>
<keyword evidence="6 20" id="KW-0349">Heme</keyword>
<dbReference type="InterPro" id="IPR051936">
    <property type="entry name" value="Heme-iron_electron_transfer"/>
</dbReference>
<evidence type="ECO:0000256" key="10">
    <source>
        <dbReference type="ARBA" id="ARBA00022989"/>
    </source>
</evidence>
<evidence type="ECO:0000256" key="15">
    <source>
        <dbReference type="ARBA" id="ARBA00056200"/>
    </source>
</evidence>
<dbReference type="GO" id="GO:0019645">
    <property type="term" value="P:anaerobic electron transport chain"/>
    <property type="evidence" value="ECO:0007669"/>
    <property type="project" value="TreeGrafter"/>
</dbReference>
<dbReference type="Gene3D" id="1.20.950.20">
    <property type="entry name" value="Transmembrane di-heme cytochromes, Chain C"/>
    <property type="match status" value="1"/>
</dbReference>
<feature type="domain" description="NarG-like" evidence="22">
    <location>
        <begin position="7"/>
        <end position="226"/>
    </location>
</feature>
<keyword evidence="5" id="KW-1003">Cell membrane</keyword>
<dbReference type="NCBIfam" id="TIGR00351">
    <property type="entry name" value="narI"/>
    <property type="match status" value="1"/>
</dbReference>
<comment type="similarity">
    <text evidence="17">In the C-terminal section; belongs to the nitrate reductase gamma subunit family.</text>
</comment>
<dbReference type="FunFam" id="1.20.950.20:FF:000001">
    <property type="entry name" value="Respiratory nitrate reductase subunit gamma"/>
    <property type="match status" value="1"/>
</dbReference>
<feature type="transmembrane region" description="Helical" evidence="21">
    <location>
        <begin position="90"/>
        <end position="112"/>
    </location>
</feature>
<dbReference type="GO" id="GO:0009055">
    <property type="term" value="F:electron transfer activity"/>
    <property type="evidence" value="ECO:0007669"/>
    <property type="project" value="TreeGrafter"/>
</dbReference>
<keyword evidence="4" id="KW-0813">Transport</keyword>
<evidence type="ECO:0000256" key="12">
    <source>
        <dbReference type="ARBA" id="ARBA00023004"/>
    </source>
</evidence>
<comment type="subcellular location">
    <subcellularLocation>
        <location evidence="3">Cell membrane</location>
        <topology evidence="3">Multi-pass membrane protein</topology>
    </subcellularLocation>
</comment>
<dbReference type="EMBL" id="FQVN01000005">
    <property type="protein sequence ID" value="SHF85491.1"/>
    <property type="molecule type" value="Genomic_DNA"/>
</dbReference>
<protein>
    <recommendedName>
        <fullName evidence="19">Nitrate reductase-like protein NarX</fullName>
    </recommendedName>
</protein>
<dbReference type="InterPro" id="IPR003816">
    <property type="entry name" value="Nitrate_red_gam"/>
</dbReference>
<keyword evidence="10 21" id="KW-1133">Transmembrane helix</keyword>
<evidence type="ECO:0000256" key="8">
    <source>
        <dbReference type="ARBA" id="ARBA00022723"/>
    </source>
</evidence>
<comment type="similarity">
    <text evidence="16">In the central section; belongs to the NarJ/NarW family.</text>
</comment>
<dbReference type="GO" id="GO:0005886">
    <property type="term" value="C:plasma membrane"/>
    <property type="evidence" value="ECO:0007669"/>
    <property type="project" value="UniProtKB-SubCell"/>
</dbReference>
<keyword evidence="14 21" id="KW-0472">Membrane</keyword>
<reference evidence="23 24" key="1">
    <citation type="submission" date="2016-11" db="EMBL/GenBank/DDBJ databases">
        <authorList>
            <person name="Jaros S."/>
            <person name="Januszkiewicz K."/>
            <person name="Wedrychowicz H."/>
        </authorList>
    </citation>
    <scope>NUCLEOTIDE SEQUENCE [LARGE SCALE GENOMIC DNA]</scope>
    <source>
        <strain evidence="23 24">DSM 44523</strain>
    </source>
</reference>
<feature type="transmembrane region" description="Helical" evidence="21">
    <location>
        <begin position="184"/>
        <end position="202"/>
    </location>
</feature>
<dbReference type="OrthoDB" id="9788113at2"/>
<keyword evidence="13" id="KW-0534">Nitrate assimilation</keyword>